<evidence type="ECO:0000313" key="2">
    <source>
        <dbReference type="Proteomes" id="UP000735302"/>
    </source>
</evidence>
<reference evidence="1 2" key="1">
    <citation type="journal article" date="2021" name="Elife">
        <title>Chloroplast acquisition without the gene transfer in kleptoplastic sea slugs, Plakobranchus ocellatus.</title>
        <authorList>
            <person name="Maeda T."/>
            <person name="Takahashi S."/>
            <person name="Yoshida T."/>
            <person name="Shimamura S."/>
            <person name="Takaki Y."/>
            <person name="Nagai Y."/>
            <person name="Toyoda A."/>
            <person name="Suzuki Y."/>
            <person name="Arimoto A."/>
            <person name="Ishii H."/>
            <person name="Satoh N."/>
            <person name="Nishiyama T."/>
            <person name="Hasebe M."/>
            <person name="Maruyama T."/>
            <person name="Minagawa J."/>
            <person name="Obokata J."/>
            <person name="Shigenobu S."/>
        </authorList>
    </citation>
    <scope>NUCLEOTIDE SEQUENCE [LARGE SCALE GENOMIC DNA]</scope>
</reference>
<dbReference type="Proteomes" id="UP000735302">
    <property type="component" value="Unassembled WGS sequence"/>
</dbReference>
<dbReference type="EMBL" id="BLXT01005456">
    <property type="protein sequence ID" value="GFO22784.1"/>
    <property type="molecule type" value="Genomic_DNA"/>
</dbReference>
<comment type="caution">
    <text evidence="1">The sequence shown here is derived from an EMBL/GenBank/DDBJ whole genome shotgun (WGS) entry which is preliminary data.</text>
</comment>
<protein>
    <submittedName>
        <fullName evidence="1">Uncharacterized protein</fullName>
    </submittedName>
</protein>
<organism evidence="1 2">
    <name type="scientific">Plakobranchus ocellatus</name>
    <dbReference type="NCBI Taxonomy" id="259542"/>
    <lineage>
        <taxon>Eukaryota</taxon>
        <taxon>Metazoa</taxon>
        <taxon>Spiralia</taxon>
        <taxon>Lophotrochozoa</taxon>
        <taxon>Mollusca</taxon>
        <taxon>Gastropoda</taxon>
        <taxon>Heterobranchia</taxon>
        <taxon>Euthyneura</taxon>
        <taxon>Panpulmonata</taxon>
        <taxon>Sacoglossa</taxon>
        <taxon>Placobranchoidea</taxon>
        <taxon>Plakobranchidae</taxon>
        <taxon>Plakobranchus</taxon>
    </lineage>
</organism>
<name>A0AAV4BWK2_9GAST</name>
<sequence length="111" mass="13077">MERLSAQFLQSQDYKPCVGWREHLHSFSRVKITYPLLDEENICTVSPESRLQTLCWMERKSAQFLQSEDCKPSVGWREHLHSFSRVKITYPLLDEENICTVSPESRLQTLC</sequence>
<proteinExistence type="predicted"/>
<evidence type="ECO:0000313" key="1">
    <source>
        <dbReference type="EMBL" id="GFO22784.1"/>
    </source>
</evidence>
<accession>A0AAV4BWK2</accession>
<gene>
    <name evidence="1" type="ORF">PoB_004928900</name>
</gene>
<keyword evidence="2" id="KW-1185">Reference proteome</keyword>
<dbReference type="AlphaFoldDB" id="A0AAV4BWK2"/>